<accession>A0ABV9JP18</accession>
<dbReference type="Proteomes" id="UP001595962">
    <property type="component" value="Unassembled WGS sequence"/>
</dbReference>
<sequence>MSGLGEYNTPAKLRALLQTLFENNQLPTHRGKIARSLMEKTYGFQHASLSNYYQLPKYQWCKQVLDDFEQETIILNGGSLTQIHHAYGTPEKFKALLNHLKNNFDELPVSKSAKRPGSISRRAFEKKFNFPAGSMSGRMRSWHWACELFEQFEIELYEEGNTGTVWERKVPEIRNFLEALTKANRLPINGLGKLNKKAVLTAFGLGEGESTSVVEKRSPKLRSLLEEYDLVVKSNGYSQFSADRYLDKLKHILATNELVLDSSHRIISLNWLAKLLGVTVAKIRNSPNLMGLINERTKILHESQSRGRTKKSFTVYGAEHINVGAMPYSDKHARVYSFNSLTKLYSLEFAEKVATCFIAITNNDVVGTAKNKYLRLLDFFEWLADSRNYDRSIASSLRDNTKINDAEFGRACMAYRAYLTHPNSINTNLNLYVITQLGEARIIPKFKFLTHARKHQDKGHRKSILEASINKDEQSRLENILMDAAKYRGIEISNGKDTRDFLETLLFEKLRNPNLSDDFVESMLEITNIRLSEIRIQASKTFREWSILYERGKELLKLATVNCEEFRSKMDDRASISSFQWTKYIAEVFPNHEPELLLANLLSVISNLYQGCPPTSTTSNMQMWNKKYQLVGGLENVASHLVPTRKALSAALILYLCESGANVAVATTLAPDCVRNSSVPLHKKIVGRKDRANGKVIYDDLPLRADGEDYVSAVQALEGICAAQRSAGNDVLKYYMQGAIHPLVEYAFRADFKAICSQSDYLKQFQLVPSMLRPTVLLNIQLKDPANLGIAQLIAQHESASTTQGYTNKLPHRVQMERDILEFQKTLQIAMISGDENAPVKLGIEPITWNEHRAKMQKTGWGVFCKDREIIDVKGQSVQCTEVENCVKCKHDRMLVSADPESISEMMIWKTALERHEERMSTTNMERWTNIWVPWQAFFYVVLEEKMTRGVLSSIKRKAEEIVKNKIADSRFVMPEPW</sequence>
<organism evidence="1 2">
    <name type="scientific">Rheinheimera marina</name>
    <dbReference type="NCBI Taxonomy" id="1774958"/>
    <lineage>
        <taxon>Bacteria</taxon>
        <taxon>Pseudomonadati</taxon>
        <taxon>Pseudomonadota</taxon>
        <taxon>Gammaproteobacteria</taxon>
        <taxon>Chromatiales</taxon>
        <taxon>Chromatiaceae</taxon>
        <taxon>Rheinheimera</taxon>
    </lineage>
</organism>
<name>A0ABV9JP18_9GAMM</name>
<proteinExistence type="predicted"/>
<gene>
    <name evidence="1" type="ORF">ACFO3I_13325</name>
</gene>
<keyword evidence="2" id="KW-1185">Reference proteome</keyword>
<protein>
    <submittedName>
        <fullName evidence="1">Uncharacterized protein</fullName>
    </submittedName>
</protein>
<comment type="caution">
    <text evidence="1">The sequence shown here is derived from an EMBL/GenBank/DDBJ whole genome shotgun (WGS) entry which is preliminary data.</text>
</comment>
<reference evidence="2" key="1">
    <citation type="journal article" date="2019" name="Int. J. Syst. Evol. Microbiol.">
        <title>The Global Catalogue of Microorganisms (GCM) 10K type strain sequencing project: providing services to taxonomists for standard genome sequencing and annotation.</title>
        <authorList>
            <consortium name="The Broad Institute Genomics Platform"/>
            <consortium name="The Broad Institute Genome Sequencing Center for Infectious Disease"/>
            <person name="Wu L."/>
            <person name="Ma J."/>
        </authorList>
    </citation>
    <scope>NUCLEOTIDE SEQUENCE [LARGE SCALE GENOMIC DNA]</scope>
    <source>
        <strain evidence="2">DT28</strain>
    </source>
</reference>
<evidence type="ECO:0000313" key="1">
    <source>
        <dbReference type="EMBL" id="MFC4655991.1"/>
    </source>
</evidence>
<dbReference type="EMBL" id="JBHSGB010000010">
    <property type="protein sequence ID" value="MFC4655991.1"/>
    <property type="molecule type" value="Genomic_DNA"/>
</dbReference>
<evidence type="ECO:0000313" key="2">
    <source>
        <dbReference type="Proteomes" id="UP001595962"/>
    </source>
</evidence>
<dbReference type="RefSeq" id="WP_377334612.1">
    <property type="nucleotide sequence ID" value="NZ_JBHSGB010000010.1"/>
</dbReference>